<feature type="region of interest" description="Disordered" evidence="13">
    <location>
        <begin position="963"/>
        <end position="1062"/>
    </location>
</feature>
<dbReference type="InterPro" id="IPR031120">
    <property type="entry name" value="HIR1-like"/>
</dbReference>
<feature type="compositionally biased region" description="Basic and acidic residues" evidence="13">
    <location>
        <begin position="963"/>
        <end position="979"/>
    </location>
</feature>
<feature type="compositionally biased region" description="Polar residues" evidence="13">
    <location>
        <begin position="1041"/>
        <end position="1051"/>
    </location>
</feature>
<evidence type="ECO:0000256" key="4">
    <source>
        <dbReference type="ARBA" id="ARBA00022723"/>
    </source>
</evidence>
<feature type="region of interest" description="Disordered" evidence="13">
    <location>
        <begin position="1074"/>
        <end position="1094"/>
    </location>
</feature>
<dbReference type="GO" id="GO:0000785">
    <property type="term" value="C:chromatin"/>
    <property type="evidence" value="ECO:0007669"/>
    <property type="project" value="TreeGrafter"/>
</dbReference>
<evidence type="ECO:0000256" key="3">
    <source>
        <dbReference type="ARBA" id="ARBA00022574"/>
    </source>
</evidence>
<dbReference type="GO" id="GO:1990817">
    <property type="term" value="F:poly(A) RNA polymerase activity"/>
    <property type="evidence" value="ECO:0007669"/>
    <property type="project" value="UniProtKB-ARBA"/>
</dbReference>
<feature type="repeat" description="WD" evidence="12">
    <location>
        <begin position="609"/>
        <end position="641"/>
    </location>
</feature>
<comment type="subcellular location">
    <subcellularLocation>
        <location evidence="1">Nucleus</location>
    </subcellularLocation>
</comment>
<feature type="compositionally biased region" description="Polar residues" evidence="13">
    <location>
        <begin position="982"/>
        <end position="1009"/>
    </location>
</feature>
<evidence type="ECO:0000256" key="12">
    <source>
        <dbReference type="PROSITE-ProRule" id="PRU00221"/>
    </source>
</evidence>
<name>A0A0B2VNZ1_TOXCA</name>
<dbReference type="PANTHER" id="PTHR13831">
    <property type="entry name" value="MEMBER OF THE HIR1 FAMILY OF WD-REPEAT PROTEINS"/>
    <property type="match status" value="1"/>
</dbReference>
<dbReference type="OrthoDB" id="1741719at2759"/>
<dbReference type="Pfam" id="PF22600">
    <property type="entry name" value="MTPAP-like_central"/>
    <property type="match status" value="1"/>
</dbReference>
<evidence type="ECO:0000256" key="2">
    <source>
        <dbReference type="ARBA" id="ARBA00007306"/>
    </source>
</evidence>
<dbReference type="InterPro" id="IPR036322">
    <property type="entry name" value="WD40_repeat_dom_sf"/>
</dbReference>
<evidence type="ECO:0000256" key="1">
    <source>
        <dbReference type="ARBA" id="ARBA00004123"/>
    </source>
</evidence>
<feature type="domain" description="CCHC-type" evidence="14">
    <location>
        <begin position="39"/>
        <end position="55"/>
    </location>
</feature>
<dbReference type="GO" id="GO:0006351">
    <property type="term" value="P:DNA-templated transcription"/>
    <property type="evidence" value="ECO:0007669"/>
    <property type="project" value="InterPro"/>
</dbReference>
<feature type="domain" description="CCHC-type" evidence="14">
    <location>
        <begin position="424"/>
        <end position="438"/>
    </location>
</feature>
<dbReference type="InterPro" id="IPR015943">
    <property type="entry name" value="WD40/YVTN_repeat-like_dom_sf"/>
</dbReference>
<evidence type="ECO:0000256" key="9">
    <source>
        <dbReference type="ARBA" id="ARBA00023163"/>
    </source>
</evidence>
<keyword evidence="7" id="KW-0156">Chromatin regulator</keyword>
<dbReference type="Proteomes" id="UP000031036">
    <property type="component" value="Unassembled WGS sequence"/>
</dbReference>
<evidence type="ECO:0000256" key="6">
    <source>
        <dbReference type="ARBA" id="ARBA00022842"/>
    </source>
</evidence>
<dbReference type="Pfam" id="PF03828">
    <property type="entry name" value="PAP_assoc"/>
    <property type="match status" value="1"/>
</dbReference>
<dbReference type="InterPro" id="IPR001878">
    <property type="entry name" value="Znf_CCHC"/>
</dbReference>
<dbReference type="InterPro" id="IPR011494">
    <property type="entry name" value="HIRA-like_C"/>
</dbReference>
<comment type="caution">
    <text evidence="15">The sequence shown here is derived from an EMBL/GenBank/DDBJ whole genome shotgun (WGS) entry which is preliminary data.</text>
</comment>
<dbReference type="InterPro" id="IPR055410">
    <property type="entry name" value="Beta-prop_CAF1B_HIR1"/>
</dbReference>
<dbReference type="GO" id="GO:0005634">
    <property type="term" value="C:nucleus"/>
    <property type="evidence" value="ECO:0007669"/>
    <property type="project" value="UniProtKB-SubCell"/>
</dbReference>
<reference evidence="15 16" key="1">
    <citation type="submission" date="2014-11" db="EMBL/GenBank/DDBJ databases">
        <title>Genetic blueprint of the zoonotic pathogen Toxocara canis.</title>
        <authorList>
            <person name="Zhu X.-Q."/>
            <person name="Korhonen P.K."/>
            <person name="Cai H."/>
            <person name="Young N.D."/>
            <person name="Nejsum P."/>
            <person name="von Samson-Himmelstjerna G."/>
            <person name="Boag P.R."/>
            <person name="Tan P."/>
            <person name="Li Q."/>
            <person name="Min J."/>
            <person name="Yang Y."/>
            <person name="Wang X."/>
            <person name="Fang X."/>
            <person name="Hall R.S."/>
            <person name="Hofmann A."/>
            <person name="Sternberg P.W."/>
            <person name="Jex A.R."/>
            <person name="Gasser R.B."/>
        </authorList>
    </citation>
    <scope>NUCLEOTIDE SEQUENCE [LARGE SCALE GENOMIC DNA]</scope>
    <source>
        <strain evidence="15">PN_DK_2014</strain>
    </source>
</reference>
<comment type="similarity">
    <text evidence="2">Belongs to the WD repeat HIR1 family.</text>
</comment>
<dbReference type="PROSITE" id="PS50082">
    <property type="entry name" value="WD_REPEATS_2"/>
    <property type="match status" value="3"/>
</dbReference>
<evidence type="ECO:0000256" key="11">
    <source>
        <dbReference type="PROSITE-ProRule" id="PRU00047"/>
    </source>
</evidence>
<keyword evidence="10" id="KW-0539">Nucleus</keyword>
<dbReference type="GO" id="GO:0000417">
    <property type="term" value="C:HIR complex"/>
    <property type="evidence" value="ECO:0007669"/>
    <property type="project" value="TreeGrafter"/>
</dbReference>
<proteinExistence type="inferred from homology"/>
<dbReference type="InterPro" id="IPR001680">
    <property type="entry name" value="WD40_rpt"/>
</dbReference>
<dbReference type="Pfam" id="PF24105">
    <property type="entry name" value="Beta-prop_CAF1B_HIR1"/>
    <property type="match status" value="1"/>
</dbReference>
<evidence type="ECO:0000256" key="10">
    <source>
        <dbReference type="ARBA" id="ARBA00023242"/>
    </source>
</evidence>
<keyword evidence="11" id="KW-0863">Zinc-finger</keyword>
<evidence type="ECO:0000256" key="8">
    <source>
        <dbReference type="ARBA" id="ARBA00023015"/>
    </source>
</evidence>
<gene>
    <name evidence="15" type="primary">K10D2.1</name>
    <name evidence="15" type="ORF">Tcan_10706</name>
</gene>
<evidence type="ECO:0000256" key="7">
    <source>
        <dbReference type="ARBA" id="ARBA00022853"/>
    </source>
</evidence>
<dbReference type="InterPro" id="IPR043519">
    <property type="entry name" value="NT_sf"/>
</dbReference>
<dbReference type="SUPFAM" id="SSF81631">
    <property type="entry name" value="PAP/OAS1 substrate-binding domain"/>
    <property type="match status" value="1"/>
</dbReference>
<organism evidence="15 16">
    <name type="scientific">Toxocara canis</name>
    <name type="common">Canine roundworm</name>
    <dbReference type="NCBI Taxonomy" id="6265"/>
    <lineage>
        <taxon>Eukaryota</taxon>
        <taxon>Metazoa</taxon>
        <taxon>Ecdysozoa</taxon>
        <taxon>Nematoda</taxon>
        <taxon>Chromadorea</taxon>
        <taxon>Rhabditida</taxon>
        <taxon>Spirurina</taxon>
        <taxon>Ascaridomorpha</taxon>
        <taxon>Ascaridoidea</taxon>
        <taxon>Toxocaridae</taxon>
        <taxon>Toxocara</taxon>
    </lineage>
</organism>
<feature type="region of interest" description="Disordered" evidence="13">
    <location>
        <begin position="463"/>
        <end position="523"/>
    </location>
</feature>
<evidence type="ECO:0000259" key="14">
    <source>
        <dbReference type="PROSITE" id="PS50158"/>
    </source>
</evidence>
<dbReference type="GO" id="GO:0003676">
    <property type="term" value="F:nucleic acid binding"/>
    <property type="evidence" value="ECO:0007669"/>
    <property type="project" value="InterPro"/>
</dbReference>
<feature type="compositionally biased region" description="Basic and acidic residues" evidence="13">
    <location>
        <begin position="468"/>
        <end position="477"/>
    </location>
</feature>
<feature type="repeat" description="WD" evidence="12">
    <location>
        <begin position="716"/>
        <end position="757"/>
    </location>
</feature>
<evidence type="ECO:0000313" key="15">
    <source>
        <dbReference type="EMBL" id="KHN83104.1"/>
    </source>
</evidence>
<dbReference type="CDD" id="cd05402">
    <property type="entry name" value="NT_PAP_TUTase"/>
    <property type="match status" value="1"/>
</dbReference>
<dbReference type="EMBL" id="JPKZ01001219">
    <property type="protein sequence ID" value="KHN83104.1"/>
    <property type="molecule type" value="Genomic_DNA"/>
</dbReference>
<dbReference type="InterPro" id="IPR002058">
    <property type="entry name" value="PAP_assoc"/>
</dbReference>
<dbReference type="GO" id="GO:0006338">
    <property type="term" value="P:chromatin remodeling"/>
    <property type="evidence" value="ECO:0007669"/>
    <property type="project" value="InterPro"/>
</dbReference>
<dbReference type="InterPro" id="IPR054708">
    <property type="entry name" value="MTPAP-like_central"/>
</dbReference>
<dbReference type="PROSITE" id="PS50294">
    <property type="entry name" value="WD_REPEATS_REGION"/>
    <property type="match status" value="2"/>
</dbReference>
<evidence type="ECO:0000256" key="5">
    <source>
        <dbReference type="ARBA" id="ARBA00022737"/>
    </source>
</evidence>
<dbReference type="PROSITE" id="PS50158">
    <property type="entry name" value="ZF_CCHC"/>
    <property type="match status" value="2"/>
</dbReference>
<sequence length="1499" mass="167659">MPEVDVTAVEKEWRNLHKEDLFFEWSIKAFANDLKPQLRCVCCGRGGHLIETCPDLELPPIIPIQPLSNKQKEFLELVILDTYERLRMTPEYGCMMRDLCENLEKCLCDKYRSDCRLALFGSAGNGFGLIGSDADICLRFESETFTEDIDACEVITTVAEVVSTMPGIISVTPVPSAKVPIVKIQCNNRYHRLEADLSLYNVLALENTRLLRAYSELDERATVLGVLVKEWAKCCEIGDASRGSLSSYSFIVMLIHFLQRTTPPVLPFLQACIEGRTCPKEARIVDGCDVYFCTAKDSEWHTKNVENVTELWLGFLDYFSRRFDFTAEVVQIRRKEPLSKLDKRWQGKPIAIEDPFDLKHNLSCGVHLQTMAYIKRSFIQSRERFARIRVPTRQLSNRRFEAFLIELLHDCRVGDGPPLARNCCYRCKQIGHFVENCPVGQKGHKRYNQSSAAMLANRKYLRSGKGTNVEENRERQLRKGSLADDELPSKADSQMSTNRGNGGRGRCRPGHMEHFSEPDRKDDLSPLSPFPVMLGTRRAIRVCVHGYKAGVFCVGGAIYSIDIHPNGSKIATSGQGSEARSGLVVIWNVKPVINEKKAQDASCNRLLSRMLHENCVNCVRWSLDGSLLACAGDECALSVWEYGGRINSAGVIGSEDGANVEKYRQKHRLYGHTLDVLHTEWSKDARFLASCGMDNSVIIWDAHNLPNKVAVLNSSRAGHTGIVKGLSWDPIGKFLASQSADRTVKIWAIDGWQCVKTIVEPFVESSPTTMFCRMDWSPDGTYLVLPCATNNEGPTAQLVRRKDWDTTLDLVGHRKAVTVIRACPRLLEYTTHKGNRLQVTCFAVGSRDKALSIWLIPHTDRPIVVLNRLFRHSILDFSWNELHLTICSMDGSVKSILFNNTEVGRLMTNAEMGEICEKLYSRRLPQYSTHSAMNGDAVLAKAVKGGTVPLGEELGMIRARTEMEKKRAEEEARRKESLIRNRLNSDGSNIAPSSDELTTANATSLSAVTSVKPVINEDQTRKGEAERPAMEPSGQDRSELPSKNISEVQGTEQKEMRTKGGKRRIQPIFMAFLTAPEEESPPAQANSSPREESMIGPSVSAAASFTSNEVSLPSSLPQKECAQKLTTEVDAMEVDEEPEEPQPTTSNMESLQQLRTVTTLRPIPQQERVHVLMNEGRSILVSLPRQTRSLSVIIPKSVLCSVDKVEVQNECQVSRGATITKVIAFDGDKTQWCALLEPVVCAVAANSILTVLGCFDRSVYIYSTSYGRLRTMLTVDSTPASIRVLESYFSVCSSHGYVYVWDGDKCKSVLSRCSLSDICEKDSEITLHRITADGMPVIGMSTNKTFVFSTDLHCWQRIGEASDVMPRISGPLSSLITASNAQTSLSALTQFSKGNPLSADVAMRRSASMAILERCICNARTLHSRDEYRYYLLAYVRRLVQDGVWPKLKELLCSLCVEDEYVCSIRRDVLLREVTDELKSKAECHEILSEISSRFGVEF</sequence>
<feature type="compositionally biased region" description="Basic and acidic residues" evidence="13">
    <location>
        <begin position="510"/>
        <end position="523"/>
    </location>
</feature>
<dbReference type="SMART" id="SM00343">
    <property type="entry name" value="ZnF_C2HC"/>
    <property type="match status" value="2"/>
</dbReference>
<keyword evidence="8" id="KW-0805">Transcription regulation</keyword>
<keyword evidence="9" id="KW-0804">Transcription</keyword>
<dbReference type="GO" id="GO:0031491">
    <property type="term" value="F:nucleosome binding"/>
    <property type="evidence" value="ECO:0007669"/>
    <property type="project" value="TreeGrafter"/>
</dbReference>
<dbReference type="Pfam" id="PF07569">
    <property type="entry name" value="Hira"/>
    <property type="match status" value="1"/>
</dbReference>
<feature type="repeat" description="WD" evidence="12">
    <location>
        <begin position="669"/>
        <end position="701"/>
    </location>
</feature>
<dbReference type="Gene3D" id="2.130.10.10">
    <property type="entry name" value="YVTN repeat-like/Quinoprotein amine dehydrogenase"/>
    <property type="match status" value="2"/>
</dbReference>
<keyword evidence="5" id="KW-0677">Repeat</keyword>
<evidence type="ECO:0000313" key="16">
    <source>
        <dbReference type="Proteomes" id="UP000031036"/>
    </source>
</evidence>
<protein>
    <submittedName>
        <fullName evidence="15">Protein HIRA-like protein</fullName>
    </submittedName>
</protein>
<keyword evidence="16" id="KW-1185">Reference proteome</keyword>
<keyword evidence="3 12" id="KW-0853">WD repeat</keyword>
<keyword evidence="11" id="KW-0862">Zinc</keyword>
<keyword evidence="4" id="KW-0479">Metal-binding</keyword>
<dbReference type="GO" id="GO:0008270">
    <property type="term" value="F:zinc ion binding"/>
    <property type="evidence" value="ECO:0007669"/>
    <property type="project" value="UniProtKB-KW"/>
</dbReference>
<dbReference type="SUPFAM" id="SSF50978">
    <property type="entry name" value="WD40 repeat-like"/>
    <property type="match status" value="1"/>
</dbReference>
<dbReference type="PANTHER" id="PTHR13831:SF0">
    <property type="entry name" value="PROTEIN HIRA"/>
    <property type="match status" value="1"/>
</dbReference>
<keyword evidence="6" id="KW-0460">Magnesium</keyword>
<dbReference type="Gene3D" id="1.10.1410.10">
    <property type="match status" value="1"/>
</dbReference>
<dbReference type="Gene3D" id="3.30.460.10">
    <property type="entry name" value="Beta Polymerase, domain 2"/>
    <property type="match status" value="1"/>
</dbReference>
<dbReference type="SMART" id="SM00320">
    <property type="entry name" value="WD40"/>
    <property type="match status" value="6"/>
</dbReference>
<dbReference type="STRING" id="6265.A0A0B2VNZ1"/>
<evidence type="ECO:0000256" key="13">
    <source>
        <dbReference type="SAM" id="MobiDB-lite"/>
    </source>
</evidence>
<dbReference type="SUPFAM" id="SSF81301">
    <property type="entry name" value="Nucleotidyltransferase"/>
    <property type="match status" value="1"/>
</dbReference>
<feature type="compositionally biased region" description="Basic and acidic residues" evidence="13">
    <location>
        <begin position="1018"/>
        <end position="1040"/>
    </location>
</feature>
<accession>A0A0B2VNZ1</accession>
<dbReference type="GO" id="GO:0006355">
    <property type="term" value="P:regulation of DNA-templated transcription"/>
    <property type="evidence" value="ECO:0007669"/>
    <property type="project" value="InterPro"/>
</dbReference>